<keyword evidence="6" id="KW-1185">Reference proteome</keyword>
<evidence type="ECO:0000313" key="5">
    <source>
        <dbReference type="Proteomes" id="UP000277279"/>
    </source>
</evidence>
<dbReference type="Pfam" id="PF08327">
    <property type="entry name" value="AHSA1"/>
    <property type="match status" value="1"/>
</dbReference>
<proteinExistence type="inferred from homology"/>
<reference evidence="4 5" key="1">
    <citation type="submission" date="2018-11" db="EMBL/GenBank/DDBJ databases">
        <authorList>
            <person name="Huo Y."/>
        </authorList>
    </citation>
    <scope>NUCLEOTIDE SEQUENCE [LARGE SCALE GENOMIC DNA]</scope>
    <source>
        <strain evidence="4 5">DSM 30132</strain>
    </source>
</reference>
<organism evidence="4 5">
    <name type="scientific">Rhizobium pisi</name>
    <dbReference type="NCBI Taxonomy" id="574561"/>
    <lineage>
        <taxon>Bacteria</taxon>
        <taxon>Pseudomonadati</taxon>
        <taxon>Pseudomonadota</taxon>
        <taxon>Alphaproteobacteria</taxon>
        <taxon>Hyphomicrobiales</taxon>
        <taxon>Rhizobiaceae</taxon>
        <taxon>Rhizobium/Agrobacterium group</taxon>
        <taxon>Rhizobium</taxon>
    </lineage>
</organism>
<comment type="similarity">
    <text evidence="1">Belongs to the AHA1 family.</text>
</comment>
<evidence type="ECO:0000313" key="3">
    <source>
        <dbReference type="EMBL" id="MBB3134779.1"/>
    </source>
</evidence>
<reference evidence="3 6" key="2">
    <citation type="submission" date="2020-08" db="EMBL/GenBank/DDBJ databases">
        <title>Genomic Encyclopedia of Type Strains, Phase III (KMG-III): the genomes of soil and plant-associated and newly described type strains.</title>
        <authorList>
            <person name="Whitman W."/>
        </authorList>
    </citation>
    <scope>NUCLEOTIDE SEQUENCE [LARGE SCALE GENOMIC DNA]</scope>
    <source>
        <strain evidence="3 6">CECT 4113</strain>
    </source>
</reference>
<protein>
    <submittedName>
        <fullName evidence="4">ATPase</fullName>
    </submittedName>
    <submittedName>
        <fullName evidence="3">Uncharacterized protein YndB with AHSA1/START domain</fullName>
    </submittedName>
</protein>
<evidence type="ECO:0000256" key="1">
    <source>
        <dbReference type="ARBA" id="ARBA00006817"/>
    </source>
</evidence>
<dbReference type="Proteomes" id="UP000277279">
    <property type="component" value="Unassembled WGS sequence"/>
</dbReference>
<dbReference type="CDD" id="cd08900">
    <property type="entry name" value="SRPBCC_CalC_Aha1-like_7"/>
    <property type="match status" value="1"/>
</dbReference>
<dbReference type="EMBL" id="RJJT01000009">
    <property type="protein sequence ID" value="RSB79245.1"/>
    <property type="molecule type" value="Genomic_DNA"/>
</dbReference>
<dbReference type="EMBL" id="JACHXH010000008">
    <property type="protein sequence ID" value="MBB3134779.1"/>
    <property type="molecule type" value="Genomic_DNA"/>
</dbReference>
<dbReference type="RefSeq" id="WP_125845862.1">
    <property type="nucleotide sequence ID" value="NZ_JACHXH010000008.1"/>
</dbReference>
<dbReference type="Proteomes" id="UP000518315">
    <property type="component" value="Unassembled WGS sequence"/>
</dbReference>
<evidence type="ECO:0000313" key="4">
    <source>
        <dbReference type="EMBL" id="RSB79245.1"/>
    </source>
</evidence>
<evidence type="ECO:0000259" key="2">
    <source>
        <dbReference type="Pfam" id="PF08327"/>
    </source>
</evidence>
<evidence type="ECO:0000313" key="6">
    <source>
        <dbReference type="Proteomes" id="UP000518315"/>
    </source>
</evidence>
<feature type="domain" description="Activator of Hsp90 ATPase homologue 1/2-like C-terminal" evidence="2">
    <location>
        <begin position="18"/>
        <end position="144"/>
    </location>
</feature>
<name>A0A3R9AXC8_9HYPH</name>
<dbReference type="AlphaFoldDB" id="A0A3R9AXC8"/>
<sequence>MTIRSAEHTTFVIERRLKVPVARVFRAWSSPESKRQWFACHGDWASLEYALDFRPGGAEKNYVADTDGLLHAYDAHYIDIVPDSRIIYAYEMKLGETRISASLATVAFKAQPGGGTRMVFTEQVVFLDGYADNGARLQGTEIGLNNLELFLERETSPIH</sequence>
<dbReference type="OrthoDB" id="9803476at2"/>
<dbReference type="SUPFAM" id="SSF55961">
    <property type="entry name" value="Bet v1-like"/>
    <property type="match status" value="1"/>
</dbReference>
<accession>A0A3R9AXC8</accession>
<comment type="caution">
    <text evidence="4">The sequence shown here is derived from an EMBL/GenBank/DDBJ whole genome shotgun (WGS) entry which is preliminary data.</text>
</comment>
<dbReference type="InterPro" id="IPR013538">
    <property type="entry name" value="ASHA1/2-like_C"/>
</dbReference>
<dbReference type="Gene3D" id="3.30.530.20">
    <property type="match status" value="1"/>
</dbReference>
<dbReference type="InterPro" id="IPR023393">
    <property type="entry name" value="START-like_dom_sf"/>
</dbReference>
<gene>
    <name evidence="4" type="ORF">EFD55_15205</name>
    <name evidence="3" type="ORF">FHS26_002517</name>
</gene>